<feature type="domain" description="Putative endonuclease Z1" evidence="1">
    <location>
        <begin position="401"/>
        <end position="649"/>
    </location>
</feature>
<reference evidence="2 3" key="1">
    <citation type="submission" date="2018-08" db="EMBL/GenBank/DDBJ databases">
        <title>A genome reference for cultivated species of the human gut microbiota.</title>
        <authorList>
            <person name="Zou Y."/>
            <person name="Xue W."/>
            <person name="Luo G."/>
        </authorList>
    </citation>
    <scope>NUCLEOTIDE SEQUENCE [LARGE SCALE GENOMIC DNA]</scope>
    <source>
        <strain evidence="2 3">TF10-3AC</strain>
    </source>
</reference>
<dbReference type="InterPro" id="IPR018310">
    <property type="entry name" value="Put_endonuclease_Z1-dom"/>
</dbReference>
<dbReference type="Pfam" id="PF10593">
    <property type="entry name" value="Z1"/>
    <property type="match status" value="1"/>
</dbReference>
<dbReference type="GO" id="GO:0004519">
    <property type="term" value="F:endonuclease activity"/>
    <property type="evidence" value="ECO:0007669"/>
    <property type="project" value="UniProtKB-KW"/>
</dbReference>
<sequence length="962" mass="110991">MMVQDIEKYMDYCRLFIGEKCAVTDEEIDEALNQFANMFTHIDKLEVKKRLMSLYTLPIAPYKTILDNNNPGAGWFSNNNYARKNEIEWSFWNRYQRFLRDKEKYQPGVIFQLDKLTDEILDNLYDPALVDINFSKKGLVVGQVQSGKTSNFTGLICKAVDAGFNVVIVFAGILDDLRTQTQSRLEKCFLGFTTKDIRRIQDSERIGIGVGLIDNKPIAHAFTTVVSDFKESTVNSLGANFQTKEPILFVVKKNGRILANLKKWLSKKDLDGKSVLFIDDEADNASVNTSKDKNKASSINNKIREILSLFRRNAYVGYTATPYANIFIDRTDEKDLFPRHFIVNLPTPPAYLSPEKVFGLDTEDGQPLPIVNIVKDYKDFVPDKHKLTDVETLSYQNIPESLKYAIRCFILACAVRCVRGQDNKHNSMLIHLSRFQVWQNEIKLLVERLFKFYQSDILADDAQIYMQLKKDFEENYICGTGNLQMEYKSFLQTTAEVRGSQYSVIKQGIESVSWNEVKKYLYHVVSKIEVKALNGASSDSLAYEEHKDGYYVIAIGGDKLSRGLTLEGLTISYFLRASKMYDTLMQMGRWFGYRPRYVDVCRLFISEEISSWFKNITMANNELREDFDYLWESHGSPQQFALKVRTSPGLLITSPLKMFSTKDVQVSWASTLVETYSLRRTKESIDNNFKLTSDFLLSLGDRYMKDGKDDPRGYLWINVSSKQICNYIEHFEIADTSRIKMNLEKMSEYIQSCVNEHGELKFWRVILRNNQELHDNHHTNSDKSVYYLANGILPGICTNRTRVGIPEQDDNVYNLKNYHLISGPKDEFIDMDILGEDLTKALDETIEIKKELHAKNPNVKEWDKKYPSPTLVRQKYRSPNNPLLIIYPLNPEKANVIGFDGKIKQDVECFNQNDTPFIGFAIVFPNSKNSKGVKYKVNEVKDLIDTEINFEETNDNHYPDEE</sequence>
<dbReference type="EMBL" id="QSQT01000011">
    <property type="protein sequence ID" value="RGK56260.1"/>
    <property type="molecule type" value="Genomic_DNA"/>
</dbReference>
<keyword evidence="2" id="KW-0255">Endonuclease</keyword>
<keyword evidence="3" id="KW-1185">Reference proteome</keyword>
<protein>
    <submittedName>
        <fullName evidence="2">Endonuclease</fullName>
    </submittedName>
</protein>
<organism evidence="2 3">
    <name type="scientific">Phocaeicola plebeius</name>
    <dbReference type="NCBI Taxonomy" id="310297"/>
    <lineage>
        <taxon>Bacteria</taxon>
        <taxon>Pseudomonadati</taxon>
        <taxon>Bacteroidota</taxon>
        <taxon>Bacteroidia</taxon>
        <taxon>Bacteroidales</taxon>
        <taxon>Bacteroidaceae</taxon>
        <taxon>Phocaeicola</taxon>
    </lineage>
</organism>
<dbReference type="InterPro" id="IPR027417">
    <property type="entry name" value="P-loop_NTPase"/>
</dbReference>
<evidence type="ECO:0000259" key="1">
    <source>
        <dbReference type="Pfam" id="PF10593"/>
    </source>
</evidence>
<evidence type="ECO:0000313" key="3">
    <source>
        <dbReference type="Proteomes" id="UP000260862"/>
    </source>
</evidence>
<comment type="caution">
    <text evidence="2">The sequence shown here is derived from an EMBL/GenBank/DDBJ whole genome shotgun (WGS) entry which is preliminary data.</text>
</comment>
<dbReference type="SUPFAM" id="SSF52540">
    <property type="entry name" value="P-loop containing nucleoside triphosphate hydrolases"/>
    <property type="match status" value="1"/>
</dbReference>
<gene>
    <name evidence="2" type="ORF">DXD04_07030</name>
</gene>
<dbReference type="Proteomes" id="UP000260862">
    <property type="component" value="Unassembled WGS sequence"/>
</dbReference>
<name>A0A3E4N3T5_9BACT</name>
<keyword evidence="2" id="KW-0378">Hydrolase</keyword>
<dbReference type="Gene3D" id="3.40.50.300">
    <property type="entry name" value="P-loop containing nucleotide triphosphate hydrolases"/>
    <property type="match status" value="1"/>
</dbReference>
<keyword evidence="2" id="KW-0540">Nuclease</keyword>
<dbReference type="RefSeq" id="WP_117672104.1">
    <property type="nucleotide sequence ID" value="NZ_CABOGR010000011.1"/>
</dbReference>
<dbReference type="AlphaFoldDB" id="A0A3E4N3T5"/>
<evidence type="ECO:0000313" key="2">
    <source>
        <dbReference type="EMBL" id="RGK56260.1"/>
    </source>
</evidence>
<accession>A0A3E4N3T5</accession>
<proteinExistence type="predicted"/>